<keyword evidence="5" id="KW-1185">Reference proteome</keyword>
<dbReference type="PANTHER" id="PTHR37299:SF1">
    <property type="entry name" value="STAGE 0 SPORULATION PROTEIN A HOMOLOG"/>
    <property type="match status" value="1"/>
</dbReference>
<dbReference type="PROSITE" id="PS50110">
    <property type="entry name" value="RESPONSE_REGULATORY"/>
    <property type="match status" value="1"/>
</dbReference>
<dbReference type="Pfam" id="PF04397">
    <property type="entry name" value="LytTR"/>
    <property type="match status" value="1"/>
</dbReference>
<organism evidence="4 5">
    <name type="scientific">Chryseobacterium turcicum</name>
    <dbReference type="NCBI Taxonomy" id="2898076"/>
    <lineage>
        <taxon>Bacteria</taxon>
        <taxon>Pseudomonadati</taxon>
        <taxon>Bacteroidota</taxon>
        <taxon>Flavobacteriia</taxon>
        <taxon>Flavobacteriales</taxon>
        <taxon>Weeksellaceae</taxon>
        <taxon>Chryseobacterium group</taxon>
        <taxon>Chryseobacterium</taxon>
    </lineage>
</organism>
<dbReference type="InterPro" id="IPR046947">
    <property type="entry name" value="LytR-like"/>
</dbReference>
<keyword evidence="1" id="KW-0597">Phosphoprotein</keyword>
<gene>
    <name evidence="4" type="ORF">LO744_15455</name>
</gene>
<evidence type="ECO:0000256" key="1">
    <source>
        <dbReference type="PROSITE-ProRule" id="PRU00169"/>
    </source>
</evidence>
<dbReference type="PROSITE" id="PS50930">
    <property type="entry name" value="HTH_LYTTR"/>
    <property type="match status" value="1"/>
</dbReference>
<sequence length="262" mass="30024">MSYTKMLVPKICNLKPKKMKIKSVIVDDEKIAREVLRNYLTKYCPQIEILGEAENIKDAVPLIAESRPQLVFLDVEMPFGNAFDVLEATKEFSYETIFITAFSQYSLQALNKSASYYILKPIDIQELILAVNKVAESIEKKDELNRNKILLENLKLKPEKQQLILPTLQGFDVVKTEDIVRLQADGNFTQVYLTDGSKKMVCRFLKHFDDLLESPFVRVHRSHIINTSFVKSYHKSGTATLSDNSEIEVSGSFKDQFLKVFS</sequence>
<dbReference type="EMBL" id="JAJNAY010000002">
    <property type="protein sequence ID" value="MCD1118252.1"/>
    <property type="molecule type" value="Genomic_DNA"/>
</dbReference>
<accession>A0A9Q3V4J8</accession>
<dbReference type="RefSeq" id="WP_230670926.1">
    <property type="nucleotide sequence ID" value="NZ_JAJNAY010000002.1"/>
</dbReference>
<keyword evidence="4" id="KW-0238">DNA-binding</keyword>
<feature type="domain" description="Response regulatory" evidence="2">
    <location>
        <begin position="22"/>
        <end position="135"/>
    </location>
</feature>
<evidence type="ECO:0000259" key="2">
    <source>
        <dbReference type="PROSITE" id="PS50110"/>
    </source>
</evidence>
<dbReference type="InterPro" id="IPR007492">
    <property type="entry name" value="LytTR_DNA-bd_dom"/>
</dbReference>
<dbReference type="GO" id="GO:0003677">
    <property type="term" value="F:DNA binding"/>
    <property type="evidence" value="ECO:0007669"/>
    <property type="project" value="UniProtKB-KW"/>
</dbReference>
<dbReference type="Pfam" id="PF00072">
    <property type="entry name" value="Response_reg"/>
    <property type="match status" value="1"/>
</dbReference>
<evidence type="ECO:0000313" key="4">
    <source>
        <dbReference type="EMBL" id="MCD1118252.1"/>
    </source>
</evidence>
<reference evidence="4" key="1">
    <citation type="submission" date="2021-11" db="EMBL/GenBank/DDBJ databases">
        <title>Description of novel Chryseobacterium species.</title>
        <authorList>
            <person name="Saticioglu I.B."/>
            <person name="Ay H."/>
            <person name="Altun S."/>
            <person name="Duman M."/>
        </authorList>
    </citation>
    <scope>NUCLEOTIDE SEQUENCE</scope>
    <source>
        <strain evidence="4">C-17</strain>
    </source>
</reference>
<dbReference type="Gene3D" id="2.40.50.1020">
    <property type="entry name" value="LytTr DNA-binding domain"/>
    <property type="match status" value="1"/>
</dbReference>
<dbReference type="PANTHER" id="PTHR37299">
    <property type="entry name" value="TRANSCRIPTIONAL REGULATOR-RELATED"/>
    <property type="match status" value="1"/>
</dbReference>
<evidence type="ECO:0000259" key="3">
    <source>
        <dbReference type="PROSITE" id="PS50930"/>
    </source>
</evidence>
<evidence type="ECO:0000313" key="5">
    <source>
        <dbReference type="Proteomes" id="UP001108025"/>
    </source>
</evidence>
<protein>
    <submittedName>
        <fullName evidence="4">LytTR family DNA-binding domain-containing protein</fullName>
    </submittedName>
</protein>
<dbReference type="GO" id="GO:0000156">
    <property type="term" value="F:phosphorelay response regulator activity"/>
    <property type="evidence" value="ECO:0007669"/>
    <property type="project" value="InterPro"/>
</dbReference>
<dbReference type="SMART" id="SM00448">
    <property type="entry name" value="REC"/>
    <property type="match status" value="1"/>
</dbReference>
<feature type="domain" description="HTH LytTR-type" evidence="3">
    <location>
        <begin position="173"/>
        <end position="262"/>
    </location>
</feature>
<name>A0A9Q3V4J8_9FLAO</name>
<dbReference type="Proteomes" id="UP001108025">
    <property type="component" value="Unassembled WGS sequence"/>
</dbReference>
<feature type="modified residue" description="4-aspartylphosphate" evidence="1">
    <location>
        <position position="74"/>
    </location>
</feature>
<dbReference type="Gene3D" id="3.40.50.2300">
    <property type="match status" value="1"/>
</dbReference>
<dbReference type="SUPFAM" id="SSF52172">
    <property type="entry name" value="CheY-like"/>
    <property type="match status" value="1"/>
</dbReference>
<dbReference type="AlphaFoldDB" id="A0A9Q3V4J8"/>
<proteinExistence type="predicted"/>
<dbReference type="InterPro" id="IPR001789">
    <property type="entry name" value="Sig_transdc_resp-reg_receiver"/>
</dbReference>
<comment type="caution">
    <text evidence="4">The sequence shown here is derived from an EMBL/GenBank/DDBJ whole genome shotgun (WGS) entry which is preliminary data.</text>
</comment>
<dbReference type="InterPro" id="IPR011006">
    <property type="entry name" value="CheY-like_superfamily"/>
</dbReference>
<dbReference type="SMART" id="SM00850">
    <property type="entry name" value="LytTR"/>
    <property type="match status" value="1"/>
</dbReference>